<reference evidence="2 3" key="1">
    <citation type="submission" date="2019-12" db="EMBL/GenBank/DDBJ databases">
        <title>Isolation and characterization of three novel carbon monoxide-oxidizing members of Halobacteria from salione crusts and soils.</title>
        <authorList>
            <person name="Myers M.R."/>
            <person name="King G.M."/>
        </authorList>
    </citation>
    <scope>NUCLEOTIDE SEQUENCE [LARGE SCALE GENOMIC DNA]</scope>
    <source>
        <strain evidence="2 3">WSH3</strain>
    </source>
</reference>
<sequence>MTRVLVPVAVLDGETVSAGLMELLSTMDVTVLGYHVLPEQTPPDQARSQFGDRATAALDDLSEEFRNAGGAADHRLVFTQNRDQSIDRVAEEVGASALGISGTTGDVEQLLVSLTGDVDVGQIAAFTVDLIGDREIAVTLFAAGDDAGDGRLGTAAETLDAAGIETETRLGDGPAFDALIDAVSDHDGIVMGEPAASLSSFLFGSEAERVASASVGPVLVVREDDQGESSE</sequence>
<evidence type="ECO:0000313" key="2">
    <source>
        <dbReference type="EMBL" id="MXR50350.1"/>
    </source>
</evidence>
<dbReference type="SUPFAM" id="SSF52402">
    <property type="entry name" value="Adenine nucleotide alpha hydrolases-like"/>
    <property type="match status" value="1"/>
</dbReference>
<evidence type="ECO:0000313" key="3">
    <source>
        <dbReference type="Proteomes" id="UP000466535"/>
    </source>
</evidence>
<organism evidence="2 3">
    <name type="scientific">Halovenus carboxidivorans</name>
    <dbReference type="NCBI Taxonomy" id="2692199"/>
    <lineage>
        <taxon>Archaea</taxon>
        <taxon>Methanobacteriati</taxon>
        <taxon>Methanobacteriota</taxon>
        <taxon>Stenosarchaea group</taxon>
        <taxon>Halobacteria</taxon>
        <taxon>Halobacteriales</taxon>
        <taxon>Haloarculaceae</taxon>
        <taxon>Halovenus</taxon>
    </lineage>
</organism>
<evidence type="ECO:0000259" key="1">
    <source>
        <dbReference type="Pfam" id="PF00582"/>
    </source>
</evidence>
<dbReference type="Proteomes" id="UP000466535">
    <property type="component" value="Unassembled WGS sequence"/>
</dbReference>
<dbReference type="InterPro" id="IPR006016">
    <property type="entry name" value="UspA"/>
</dbReference>
<comment type="caution">
    <text evidence="2">The sequence shown here is derived from an EMBL/GenBank/DDBJ whole genome shotgun (WGS) entry which is preliminary data.</text>
</comment>
<dbReference type="Gene3D" id="3.40.50.12370">
    <property type="match status" value="1"/>
</dbReference>
<name>A0A6B0T648_9EURY</name>
<dbReference type="RefSeq" id="WP_159762488.1">
    <property type="nucleotide sequence ID" value="NZ_WUUT01000001.1"/>
</dbReference>
<dbReference type="EMBL" id="WUUT01000001">
    <property type="protein sequence ID" value="MXR50350.1"/>
    <property type="molecule type" value="Genomic_DNA"/>
</dbReference>
<keyword evidence="3" id="KW-1185">Reference proteome</keyword>
<protein>
    <submittedName>
        <fullName evidence="2">Universal stress protein</fullName>
    </submittedName>
</protein>
<dbReference type="Pfam" id="PF00582">
    <property type="entry name" value="Usp"/>
    <property type="match status" value="1"/>
</dbReference>
<feature type="domain" description="UspA" evidence="1">
    <location>
        <begin position="155"/>
        <end position="222"/>
    </location>
</feature>
<proteinExistence type="predicted"/>
<gene>
    <name evidence="2" type="ORF">GRX03_01835</name>
</gene>
<dbReference type="OrthoDB" id="157328at2157"/>
<dbReference type="AlphaFoldDB" id="A0A6B0T648"/>
<accession>A0A6B0T648</accession>